<gene>
    <name evidence="1" type="ORF">DJ83_18280</name>
</gene>
<organism evidence="1 2">
    <name type="scientific">Halorubrum ezzemoulense</name>
    <name type="common">Halorubrum chaoviator</name>
    <dbReference type="NCBI Taxonomy" id="337243"/>
    <lineage>
        <taxon>Archaea</taxon>
        <taxon>Methanobacteriati</taxon>
        <taxon>Methanobacteriota</taxon>
        <taxon>Stenosarchaea group</taxon>
        <taxon>Halobacteria</taxon>
        <taxon>Halobacteriales</taxon>
        <taxon>Haloferacaceae</taxon>
        <taxon>Halorubrum</taxon>
    </lineage>
</organism>
<evidence type="ECO:0000313" key="2">
    <source>
        <dbReference type="Proteomes" id="UP000216409"/>
    </source>
</evidence>
<feature type="non-terminal residue" evidence="1">
    <location>
        <position position="1"/>
    </location>
</feature>
<dbReference type="EMBL" id="NHOW01000229">
    <property type="protein sequence ID" value="OYR56933.1"/>
    <property type="molecule type" value="Genomic_DNA"/>
</dbReference>
<accession>A0A256IKG2</accession>
<dbReference type="Proteomes" id="UP000216409">
    <property type="component" value="Unassembled WGS sequence"/>
</dbReference>
<reference evidence="1 2" key="1">
    <citation type="journal article" date="2014" name="Front. Microbiol.">
        <title>Population and genomic analysis of the genus Halorubrum.</title>
        <authorList>
            <person name="Fullmer M.S."/>
            <person name="Soucy S.M."/>
            <person name="Swithers K.S."/>
            <person name="Makkay A.M."/>
            <person name="Wheeler R."/>
            <person name="Ventosa A."/>
            <person name="Gogarten J.P."/>
            <person name="Papke R.T."/>
        </authorList>
    </citation>
    <scope>NUCLEOTIDE SEQUENCE [LARGE SCALE GENOMIC DNA]</scope>
    <source>
        <strain evidence="1 2">LD3</strain>
    </source>
</reference>
<protein>
    <submittedName>
        <fullName evidence="1">Uncharacterized protein</fullName>
    </submittedName>
</protein>
<evidence type="ECO:0000313" key="1">
    <source>
        <dbReference type="EMBL" id="OYR56933.1"/>
    </source>
</evidence>
<sequence length="69" mass="7518">VTGWAPSWSPSLRIITNLCCQFIQATLCAFYEIAPKSVRAKHVRSLNLTGASVDITIDCLVMGAFRSST</sequence>
<comment type="caution">
    <text evidence="1">The sequence shown here is derived from an EMBL/GenBank/DDBJ whole genome shotgun (WGS) entry which is preliminary data.</text>
</comment>
<dbReference type="AlphaFoldDB" id="A0A256IKG2"/>
<name>A0A256IKG2_HALEZ</name>
<proteinExistence type="predicted"/>